<protein>
    <submittedName>
        <fullName evidence="2">DUF2798 domain-containing protein</fullName>
    </submittedName>
</protein>
<sequence>MFSPKYQHIVFGFFMALLMSFLMSAVVSIINIGIPENFLGIWFHAWWTAFIVAFPTVLLVSPLVKRITGLLIRA</sequence>
<dbReference type="InterPro" id="IPR021529">
    <property type="entry name" value="DUF2798"/>
</dbReference>
<feature type="transmembrane region" description="Helical" evidence="1">
    <location>
        <begin position="12"/>
        <end position="34"/>
    </location>
</feature>
<keyword evidence="1" id="KW-0472">Membrane</keyword>
<gene>
    <name evidence="2" type="ORF">HQN79_01135</name>
</gene>
<dbReference type="RefSeq" id="WP_173283872.1">
    <property type="nucleotide sequence ID" value="NZ_CP054020.1"/>
</dbReference>
<dbReference type="EMBL" id="CP054020">
    <property type="protein sequence ID" value="QKI88276.1"/>
    <property type="molecule type" value="Genomic_DNA"/>
</dbReference>
<dbReference type="KEGG" id="txa:HQN79_01135"/>
<name>A0A7D4P300_9GAMM</name>
<organism evidence="2 3">
    <name type="scientific">Thiomicrorhabdus xiamenensis</name>
    <dbReference type="NCBI Taxonomy" id="2739063"/>
    <lineage>
        <taxon>Bacteria</taxon>
        <taxon>Pseudomonadati</taxon>
        <taxon>Pseudomonadota</taxon>
        <taxon>Gammaproteobacteria</taxon>
        <taxon>Thiotrichales</taxon>
        <taxon>Piscirickettsiaceae</taxon>
        <taxon>Thiomicrorhabdus</taxon>
    </lineage>
</organism>
<dbReference type="Proteomes" id="UP000504724">
    <property type="component" value="Chromosome"/>
</dbReference>
<keyword evidence="3" id="KW-1185">Reference proteome</keyword>
<dbReference type="Pfam" id="PF11391">
    <property type="entry name" value="DUF2798"/>
    <property type="match status" value="1"/>
</dbReference>
<reference evidence="2 3" key="1">
    <citation type="submission" date="2020-05" db="EMBL/GenBank/DDBJ databases">
        <title>Thiomicrorhabdus sediminis sp.nov. and Thiomicrorhabdus xiamenensis sp.nov., novel sulfur-oxidizing bacteria isolated from coastal sediment.</title>
        <authorList>
            <person name="Liu X."/>
        </authorList>
    </citation>
    <scope>NUCLEOTIDE SEQUENCE [LARGE SCALE GENOMIC DNA]</scope>
    <source>
        <strain evidence="2 3">G2</strain>
    </source>
</reference>
<evidence type="ECO:0000313" key="2">
    <source>
        <dbReference type="EMBL" id="QKI88276.1"/>
    </source>
</evidence>
<accession>A0A7D4P300</accession>
<evidence type="ECO:0000313" key="3">
    <source>
        <dbReference type="Proteomes" id="UP000504724"/>
    </source>
</evidence>
<keyword evidence="1" id="KW-1133">Transmembrane helix</keyword>
<feature type="transmembrane region" description="Helical" evidence="1">
    <location>
        <begin position="46"/>
        <end position="64"/>
    </location>
</feature>
<keyword evidence="1" id="KW-0812">Transmembrane</keyword>
<evidence type="ECO:0000256" key="1">
    <source>
        <dbReference type="SAM" id="Phobius"/>
    </source>
</evidence>
<proteinExistence type="predicted"/>
<dbReference type="AlphaFoldDB" id="A0A7D4P300"/>